<feature type="signal peptide" evidence="7">
    <location>
        <begin position="1"/>
        <end position="20"/>
    </location>
</feature>
<evidence type="ECO:0000313" key="10">
    <source>
        <dbReference type="Proteomes" id="UP000801492"/>
    </source>
</evidence>
<dbReference type="CDD" id="cd16029">
    <property type="entry name" value="4-S"/>
    <property type="match status" value="1"/>
</dbReference>
<keyword evidence="5" id="KW-0106">Calcium</keyword>
<dbReference type="OrthoDB" id="103349at2759"/>
<dbReference type="AlphaFoldDB" id="A0A8K0D9B2"/>
<name>A0A8K0D9B2_IGNLU</name>
<dbReference type="InterPro" id="IPR017850">
    <property type="entry name" value="Alkaline_phosphatase_core_sf"/>
</dbReference>
<dbReference type="EMBL" id="VTPC01003344">
    <property type="protein sequence ID" value="KAF2898702.1"/>
    <property type="molecule type" value="Genomic_DNA"/>
</dbReference>
<gene>
    <name evidence="9" type="ORF">ILUMI_07477</name>
</gene>
<evidence type="ECO:0000256" key="3">
    <source>
        <dbReference type="ARBA" id="ARBA00022723"/>
    </source>
</evidence>
<dbReference type="Gene3D" id="3.40.720.10">
    <property type="entry name" value="Alkaline Phosphatase, subunit A"/>
    <property type="match status" value="1"/>
</dbReference>
<dbReference type="PANTHER" id="PTHR10342:SF273">
    <property type="entry name" value="RE14504P"/>
    <property type="match status" value="1"/>
</dbReference>
<keyword evidence="6" id="KW-0325">Glycoprotein</keyword>
<feature type="chain" id="PRO_5035440851" description="Sulfatase N-terminal domain-containing protein" evidence="7">
    <location>
        <begin position="21"/>
        <end position="556"/>
    </location>
</feature>
<evidence type="ECO:0000256" key="7">
    <source>
        <dbReference type="SAM" id="SignalP"/>
    </source>
</evidence>
<sequence>MGDLKILICVLIFSIKTVHSTKSKPHIVIIIADDLGWNDVGFHGSNQIPTPNMDALAYNGVILNRFYTLPQCTPSRAALLTGQYPMRYGYQGIPILAGENRFLPFQIPTLAKKLKELGYDTHLIGKWHLGQGYRNATPGAHGFDNHFGYWNGFMGYFNHEATGGNMVGLDMHHNDEPVWDTRGQYATDLITEKSEEVIKGHNESKPLFLIVSHLAVHTGKGGVDLEVKDIAENNKKFGYIQDERRRMYAGMTDELDKSVGDTIKALAEKRILDNTIIVFFSDNGAPTIGSALLDNTGSNWPLRGQKFTVFDGGVRTVAMIYSEQLQNKGTINNELIHITDLMPTLYYAAGGDVASLGKIDGINQWLTITKSEKSQRSEALINIDEARNVSALLTDGGRYKLINGSTVFSEVDGDFYGETGRDDSNPEYNTDDILHSSVNILLRGNLTQEKILNLRKQMELKSCRKSTIDHDSCRYNSVCLFDLFEDPCETTNIANKFPEVTERMKSKLEKYWSEVKVQRKGFLDPNANPVYYNNTWYPWLEDTRCHVGDLRTILLS</sequence>
<dbReference type="InterPro" id="IPR000917">
    <property type="entry name" value="Sulfatase_N"/>
</dbReference>
<evidence type="ECO:0000256" key="6">
    <source>
        <dbReference type="ARBA" id="ARBA00023180"/>
    </source>
</evidence>
<evidence type="ECO:0000313" key="9">
    <source>
        <dbReference type="EMBL" id="KAF2898702.1"/>
    </source>
</evidence>
<dbReference type="InterPro" id="IPR047115">
    <property type="entry name" value="ARSB"/>
</dbReference>
<dbReference type="GO" id="GO:0046872">
    <property type="term" value="F:metal ion binding"/>
    <property type="evidence" value="ECO:0007669"/>
    <property type="project" value="UniProtKB-KW"/>
</dbReference>
<evidence type="ECO:0000259" key="8">
    <source>
        <dbReference type="Pfam" id="PF00884"/>
    </source>
</evidence>
<evidence type="ECO:0000256" key="4">
    <source>
        <dbReference type="ARBA" id="ARBA00022801"/>
    </source>
</evidence>
<evidence type="ECO:0000256" key="2">
    <source>
        <dbReference type="ARBA" id="ARBA00008779"/>
    </source>
</evidence>
<keyword evidence="7" id="KW-0732">Signal</keyword>
<dbReference type="PANTHER" id="PTHR10342">
    <property type="entry name" value="ARYLSULFATASE"/>
    <property type="match status" value="1"/>
</dbReference>
<comment type="similarity">
    <text evidence="2">Belongs to the sulfatase family.</text>
</comment>
<evidence type="ECO:0000256" key="5">
    <source>
        <dbReference type="ARBA" id="ARBA00022837"/>
    </source>
</evidence>
<accession>A0A8K0D9B2</accession>
<dbReference type="PROSITE" id="PS00149">
    <property type="entry name" value="SULFATASE_2"/>
    <property type="match status" value="1"/>
</dbReference>
<feature type="domain" description="Sulfatase N-terminal" evidence="8">
    <location>
        <begin position="25"/>
        <end position="350"/>
    </location>
</feature>
<dbReference type="Proteomes" id="UP000801492">
    <property type="component" value="Unassembled WGS sequence"/>
</dbReference>
<dbReference type="SUPFAM" id="SSF53649">
    <property type="entry name" value="Alkaline phosphatase-like"/>
    <property type="match status" value="1"/>
</dbReference>
<dbReference type="InterPro" id="IPR024607">
    <property type="entry name" value="Sulfatase_CS"/>
</dbReference>
<evidence type="ECO:0000256" key="1">
    <source>
        <dbReference type="ARBA" id="ARBA00001913"/>
    </source>
</evidence>
<proteinExistence type="inferred from homology"/>
<dbReference type="GO" id="GO:0008484">
    <property type="term" value="F:sulfuric ester hydrolase activity"/>
    <property type="evidence" value="ECO:0007669"/>
    <property type="project" value="InterPro"/>
</dbReference>
<dbReference type="Gene3D" id="3.30.1120.10">
    <property type="match status" value="1"/>
</dbReference>
<keyword evidence="3" id="KW-0479">Metal-binding</keyword>
<keyword evidence="4" id="KW-0378">Hydrolase</keyword>
<reference evidence="9" key="1">
    <citation type="submission" date="2019-08" db="EMBL/GenBank/DDBJ databases">
        <title>The genome of the North American firefly Photinus pyralis.</title>
        <authorList>
            <consortium name="Photinus pyralis genome working group"/>
            <person name="Fallon T.R."/>
            <person name="Sander Lower S.E."/>
            <person name="Weng J.-K."/>
        </authorList>
    </citation>
    <scope>NUCLEOTIDE SEQUENCE</scope>
    <source>
        <strain evidence="9">TRF0915ILg1</strain>
        <tissue evidence="9">Whole body</tissue>
    </source>
</reference>
<dbReference type="Pfam" id="PF00884">
    <property type="entry name" value="Sulfatase"/>
    <property type="match status" value="1"/>
</dbReference>
<comment type="caution">
    <text evidence="9">The sequence shown here is derived from an EMBL/GenBank/DDBJ whole genome shotgun (WGS) entry which is preliminary data.</text>
</comment>
<comment type="cofactor">
    <cofactor evidence="1">
        <name>Ca(2+)</name>
        <dbReference type="ChEBI" id="CHEBI:29108"/>
    </cofactor>
</comment>
<keyword evidence="10" id="KW-1185">Reference proteome</keyword>
<organism evidence="9 10">
    <name type="scientific">Ignelater luminosus</name>
    <name type="common">Cucubano</name>
    <name type="synonym">Pyrophorus luminosus</name>
    <dbReference type="NCBI Taxonomy" id="2038154"/>
    <lineage>
        <taxon>Eukaryota</taxon>
        <taxon>Metazoa</taxon>
        <taxon>Ecdysozoa</taxon>
        <taxon>Arthropoda</taxon>
        <taxon>Hexapoda</taxon>
        <taxon>Insecta</taxon>
        <taxon>Pterygota</taxon>
        <taxon>Neoptera</taxon>
        <taxon>Endopterygota</taxon>
        <taxon>Coleoptera</taxon>
        <taxon>Polyphaga</taxon>
        <taxon>Elateriformia</taxon>
        <taxon>Elateroidea</taxon>
        <taxon>Elateridae</taxon>
        <taxon>Agrypninae</taxon>
        <taxon>Pyrophorini</taxon>
        <taxon>Ignelater</taxon>
    </lineage>
</organism>
<protein>
    <recommendedName>
        <fullName evidence="8">Sulfatase N-terminal domain-containing protein</fullName>
    </recommendedName>
</protein>